<sequence length="227" mass="25236">MENLLDNIVWHTLSGPHLPFSMGNARVRRYVEGFPAFVGFADRANPDFTGLATLVSPGEQVYYDGLATISLPQAWSVEAECSIQKMLWNAGMPPADESLDAQRLGPSDATAAMQLVDLTRPGPFSPCSLELGEYIGVYNGPYLFAMAGARHCAGGYREISGVCTHPDFQGQGWARRLVLALIRRHMQAQQKIFLRVLLEHEQLHRLYLGMGFDDYAVSLARTIKYTR</sequence>
<dbReference type="InterPro" id="IPR016181">
    <property type="entry name" value="Acyl_CoA_acyltransferase"/>
</dbReference>
<dbReference type="Proteomes" id="UP000247792">
    <property type="component" value="Unassembled WGS sequence"/>
</dbReference>
<dbReference type="PROSITE" id="PS51186">
    <property type="entry name" value="GNAT"/>
    <property type="match status" value="1"/>
</dbReference>
<proteinExistence type="predicted"/>
<keyword evidence="3" id="KW-1185">Reference proteome</keyword>
<dbReference type="InterPro" id="IPR000182">
    <property type="entry name" value="GNAT_dom"/>
</dbReference>
<evidence type="ECO:0000313" key="2">
    <source>
        <dbReference type="EMBL" id="PXX34958.1"/>
    </source>
</evidence>
<dbReference type="GO" id="GO:0016747">
    <property type="term" value="F:acyltransferase activity, transferring groups other than amino-acyl groups"/>
    <property type="evidence" value="ECO:0007669"/>
    <property type="project" value="InterPro"/>
</dbReference>
<organism evidence="2 3">
    <name type="scientific">Undibacterium pigrum</name>
    <dbReference type="NCBI Taxonomy" id="401470"/>
    <lineage>
        <taxon>Bacteria</taxon>
        <taxon>Pseudomonadati</taxon>
        <taxon>Pseudomonadota</taxon>
        <taxon>Betaproteobacteria</taxon>
        <taxon>Burkholderiales</taxon>
        <taxon>Oxalobacteraceae</taxon>
        <taxon>Undibacterium</taxon>
    </lineage>
</organism>
<evidence type="ECO:0000313" key="3">
    <source>
        <dbReference type="Proteomes" id="UP000247792"/>
    </source>
</evidence>
<comment type="caution">
    <text evidence="2">The sequence shown here is derived from an EMBL/GenBank/DDBJ whole genome shotgun (WGS) entry which is preliminary data.</text>
</comment>
<accession>A0A318IPA0</accession>
<reference evidence="2 3" key="1">
    <citation type="submission" date="2018-05" db="EMBL/GenBank/DDBJ databases">
        <title>Genomic Encyclopedia of Type Strains, Phase IV (KMG-IV): sequencing the most valuable type-strain genomes for metagenomic binning, comparative biology and taxonomic classification.</title>
        <authorList>
            <person name="Goeker M."/>
        </authorList>
    </citation>
    <scope>NUCLEOTIDE SEQUENCE [LARGE SCALE GENOMIC DNA]</scope>
    <source>
        <strain evidence="2 3">DSM 19792</strain>
    </source>
</reference>
<feature type="domain" description="N-acetyltransferase" evidence="1">
    <location>
        <begin position="99"/>
        <end position="227"/>
    </location>
</feature>
<dbReference type="OrthoDB" id="9796919at2"/>
<gene>
    <name evidence="2" type="ORF">DFR42_1237</name>
</gene>
<evidence type="ECO:0000259" key="1">
    <source>
        <dbReference type="PROSITE" id="PS51186"/>
    </source>
</evidence>
<dbReference type="EMBL" id="QJKB01000023">
    <property type="protein sequence ID" value="PXX34958.1"/>
    <property type="molecule type" value="Genomic_DNA"/>
</dbReference>
<protein>
    <submittedName>
        <fullName evidence="2">FR47-like protein</fullName>
    </submittedName>
</protein>
<dbReference type="SUPFAM" id="SSF55729">
    <property type="entry name" value="Acyl-CoA N-acyltransferases (Nat)"/>
    <property type="match status" value="1"/>
</dbReference>
<dbReference type="Gene3D" id="3.40.630.30">
    <property type="match status" value="1"/>
</dbReference>
<name>A0A318IPA0_9BURK</name>
<dbReference type="Pfam" id="PF00583">
    <property type="entry name" value="Acetyltransf_1"/>
    <property type="match status" value="1"/>
</dbReference>
<dbReference type="RefSeq" id="WP_110258353.1">
    <property type="nucleotide sequence ID" value="NZ_QJKB01000023.1"/>
</dbReference>
<dbReference type="AlphaFoldDB" id="A0A318IPA0"/>
<dbReference type="CDD" id="cd04301">
    <property type="entry name" value="NAT_SF"/>
    <property type="match status" value="1"/>
</dbReference>